<evidence type="ECO:0000313" key="2">
    <source>
        <dbReference type="Proteomes" id="UP000774326"/>
    </source>
</evidence>
<reference evidence="1" key="1">
    <citation type="journal article" date="2021" name="Open Biol.">
        <title>Shared evolutionary footprints suggest mitochondrial oxidative damage underlies multiple complex I losses in fungi.</title>
        <authorList>
            <person name="Schikora-Tamarit M.A."/>
            <person name="Marcet-Houben M."/>
            <person name="Nosek J."/>
            <person name="Gabaldon T."/>
        </authorList>
    </citation>
    <scope>NUCLEOTIDE SEQUENCE</scope>
    <source>
        <strain evidence="1">CBS2887</strain>
    </source>
</reference>
<evidence type="ECO:0000313" key="1">
    <source>
        <dbReference type="EMBL" id="KAH3684993.1"/>
    </source>
</evidence>
<dbReference type="EMBL" id="JAEUBG010002239">
    <property type="protein sequence ID" value="KAH3684993.1"/>
    <property type="molecule type" value="Genomic_DNA"/>
</dbReference>
<proteinExistence type="predicted"/>
<gene>
    <name evidence="1" type="ORF">WICPIJ_004025</name>
</gene>
<organism evidence="1 2">
    <name type="scientific">Wickerhamomyces pijperi</name>
    <name type="common">Yeast</name>
    <name type="synonym">Pichia pijperi</name>
    <dbReference type="NCBI Taxonomy" id="599730"/>
    <lineage>
        <taxon>Eukaryota</taxon>
        <taxon>Fungi</taxon>
        <taxon>Dikarya</taxon>
        <taxon>Ascomycota</taxon>
        <taxon>Saccharomycotina</taxon>
        <taxon>Saccharomycetes</taxon>
        <taxon>Phaffomycetales</taxon>
        <taxon>Wickerhamomycetaceae</taxon>
        <taxon>Wickerhamomyces</taxon>
    </lineage>
</organism>
<keyword evidence="2" id="KW-1185">Reference proteome</keyword>
<protein>
    <submittedName>
        <fullName evidence="1">Uncharacterized protein</fullName>
    </submittedName>
</protein>
<sequence length="115" mass="12399">MTPWPSLIHQDIKSAVESMIKDWAGLMSPVKGSTCAHTSNGSWTMIVMMSELKISGVANIWSSLAVLLGVESTGSGVNLCLLYNSEHCLVLMSSWRLYWLFDSAALFGGVCSIAA</sequence>
<reference evidence="1" key="2">
    <citation type="submission" date="2021-01" db="EMBL/GenBank/DDBJ databases">
        <authorList>
            <person name="Schikora-Tamarit M.A."/>
        </authorList>
    </citation>
    <scope>NUCLEOTIDE SEQUENCE</scope>
    <source>
        <strain evidence="1">CBS2887</strain>
    </source>
</reference>
<accession>A0A9P8TMF7</accession>
<comment type="caution">
    <text evidence="1">The sequence shown here is derived from an EMBL/GenBank/DDBJ whole genome shotgun (WGS) entry which is preliminary data.</text>
</comment>
<dbReference type="Proteomes" id="UP000774326">
    <property type="component" value="Unassembled WGS sequence"/>
</dbReference>
<dbReference type="AlphaFoldDB" id="A0A9P8TMF7"/>
<name>A0A9P8TMF7_WICPI</name>